<dbReference type="EMBL" id="UOFJ01000513">
    <property type="protein sequence ID" value="VAW70311.1"/>
    <property type="molecule type" value="Genomic_DNA"/>
</dbReference>
<keyword evidence="1" id="KW-0472">Membrane</keyword>
<keyword evidence="1" id="KW-0812">Transmembrane</keyword>
<proteinExistence type="predicted"/>
<evidence type="ECO:0000313" key="2">
    <source>
        <dbReference type="EMBL" id="VAW70311.1"/>
    </source>
</evidence>
<evidence type="ECO:0000256" key="1">
    <source>
        <dbReference type="SAM" id="Phobius"/>
    </source>
</evidence>
<keyword evidence="1" id="KW-1133">Transmembrane helix</keyword>
<protein>
    <submittedName>
        <fullName evidence="2">Uncharacterized protein</fullName>
    </submittedName>
</protein>
<reference evidence="2" key="1">
    <citation type="submission" date="2018-06" db="EMBL/GenBank/DDBJ databases">
        <authorList>
            <person name="Zhirakovskaya E."/>
        </authorList>
    </citation>
    <scope>NUCLEOTIDE SEQUENCE</scope>
</reference>
<sequence length="159" mass="18275">MLKTMSRYSALLIKVILFSSLNLKNRIATINFGYRAALLIACVLWLYALFRIKACFRKHAYCLVRKHNAESGQGVRPRRARPEACICGITTPGNGIKPLRCGSRLAATCFRSRRGHNQLIEVPLRLITQFNPVVRPTFICHTFHHMMKLCSKYQYHLLI</sequence>
<dbReference type="AlphaFoldDB" id="A0A3B0XRY2"/>
<organism evidence="2">
    <name type="scientific">hydrothermal vent metagenome</name>
    <dbReference type="NCBI Taxonomy" id="652676"/>
    <lineage>
        <taxon>unclassified sequences</taxon>
        <taxon>metagenomes</taxon>
        <taxon>ecological metagenomes</taxon>
    </lineage>
</organism>
<accession>A0A3B0XRY2</accession>
<gene>
    <name evidence="2" type="ORF">MNBD_GAMMA10-626</name>
</gene>
<name>A0A3B0XRY2_9ZZZZ</name>
<feature type="transmembrane region" description="Helical" evidence="1">
    <location>
        <begin position="32"/>
        <end position="50"/>
    </location>
</feature>